<name>A0AA36FVD0_9BILA</name>
<keyword evidence="1" id="KW-0812">Transmembrane</keyword>
<dbReference type="InterPro" id="IPR019428">
    <property type="entry name" value="7TM_GPCR_serpentine_rcpt_Str"/>
</dbReference>
<dbReference type="Proteomes" id="UP001177023">
    <property type="component" value="Unassembled WGS sequence"/>
</dbReference>
<dbReference type="GO" id="GO:0005886">
    <property type="term" value="C:plasma membrane"/>
    <property type="evidence" value="ECO:0007669"/>
    <property type="project" value="TreeGrafter"/>
</dbReference>
<feature type="transmembrane region" description="Helical" evidence="1">
    <location>
        <begin position="97"/>
        <end position="117"/>
    </location>
</feature>
<dbReference type="Pfam" id="PF10326">
    <property type="entry name" value="7TM_GPCR_Str"/>
    <property type="match status" value="1"/>
</dbReference>
<feature type="non-terminal residue" evidence="2">
    <location>
        <position position="1"/>
    </location>
</feature>
<evidence type="ECO:0000313" key="3">
    <source>
        <dbReference type="Proteomes" id="UP001177023"/>
    </source>
</evidence>
<dbReference type="EMBL" id="CATQJA010001772">
    <property type="protein sequence ID" value="CAJ0568600.1"/>
    <property type="molecule type" value="Genomic_DNA"/>
</dbReference>
<dbReference type="GO" id="GO:0038022">
    <property type="term" value="F:G protein-coupled olfactory receptor activity"/>
    <property type="evidence" value="ECO:0007669"/>
    <property type="project" value="TreeGrafter"/>
</dbReference>
<comment type="caution">
    <text evidence="2">The sequence shown here is derived from an EMBL/GenBank/DDBJ whole genome shotgun (WGS) entry which is preliminary data.</text>
</comment>
<feature type="transmembrane region" description="Helical" evidence="1">
    <location>
        <begin position="49"/>
        <end position="76"/>
    </location>
</feature>
<dbReference type="GO" id="GO:0042048">
    <property type="term" value="P:olfactory behavior"/>
    <property type="evidence" value="ECO:0007669"/>
    <property type="project" value="TreeGrafter"/>
</dbReference>
<keyword evidence="1" id="KW-1133">Transmembrane helix</keyword>
<evidence type="ECO:0008006" key="4">
    <source>
        <dbReference type="Google" id="ProtNLM"/>
    </source>
</evidence>
<dbReference type="PANTHER" id="PTHR22943">
    <property type="entry name" value="7-TRANSMEMBRANE DOMAIN RECEPTOR C.ELEGANS"/>
    <property type="match status" value="1"/>
</dbReference>
<keyword evidence="3" id="KW-1185">Reference proteome</keyword>
<keyword evidence="1" id="KW-0472">Membrane</keyword>
<sequence>MQPSELRTQFSYVETKNLLNLSLTSDVYYYGAVYSFPGPQGVEQYNWKMILGTVVVLGILSMLYSTTCIIGIKLYFYVKQSLTSNAARKRQLQLLMLLLAQAISPCIFEFIPAFVVLVGGPTGFVVLLGGLFGLPHNWGLCATVYMAGYSTSDAVLALMLFKAYRRRTIEILLRGRCRGRVHQFATSTTIENTTDVPPSGNRIQGF</sequence>
<evidence type="ECO:0000256" key="1">
    <source>
        <dbReference type="SAM" id="Phobius"/>
    </source>
</evidence>
<protein>
    <recommendedName>
        <fullName evidence="4">G protein-coupled receptor</fullName>
    </recommendedName>
</protein>
<dbReference type="AlphaFoldDB" id="A0AA36FVD0"/>
<evidence type="ECO:0000313" key="2">
    <source>
        <dbReference type="EMBL" id="CAJ0568600.1"/>
    </source>
</evidence>
<dbReference type="PANTHER" id="PTHR22943:SF248">
    <property type="entry name" value="SEVEN TM RECEPTOR"/>
    <property type="match status" value="1"/>
</dbReference>
<organism evidence="2 3">
    <name type="scientific">Mesorhabditis spiculigera</name>
    <dbReference type="NCBI Taxonomy" id="96644"/>
    <lineage>
        <taxon>Eukaryota</taxon>
        <taxon>Metazoa</taxon>
        <taxon>Ecdysozoa</taxon>
        <taxon>Nematoda</taxon>
        <taxon>Chromadorea</taxon>
        <taxon>Rhabditida</taxon>
        <taxon>Rhabditina</taxon>
        <taxon>Rhabditomorpha</taxon>
        <taxon>Rhabditoidea</taxon>
        <taxon>Rhabditidae</taxon>
        <taxon>Mesorhabditinae</taxon>
        <taxon>Mesorhabditis</taxon>
    </lineage>
</organism>
<dbReference type="SUPFAM" id="SSF81321">
    <property type="entry name" value="Family A G protein-coupled receptor-like"/>
    <property type="match status" value="1"/>
</dbReference>
<accession>A0AA36FVD0</accession>
<feature type="transmembrane region" description="Helical" evidence="1">
    <location>
        <begin position="137"/>
        <end position="161"/>
    </location>
</feature>
<proteinExistence type="predicted"/>
<reference evidence="2" key="1">
    <citation type="submission" date="2023-06" db="EMBL/GenBank/DDBJ databases">
        <authorList>
            <person name="Delattre M."/>
        </authorList>
    </citation>
    <scope>NUCLEOTIDE SEQUENCE</scope>
    <source>
        <strain evidence="2">AF72</strain>
    </source>
</reference>
<gene>
    <name evidence="2" type="ORF">MSPICULIGERA_LOCUS7116</name>
</gene>